<keyword evidence="3" id="KW-1185">Reference proteome</keyword>
<dbReference type="Gene3D" id="3.40.190.10">
    <property type="entry name" value="Periplasmic binding protein-like II"/>
    <property type="match status" value="2"/>
</dbReference>
<accession>A0A075NV81</accession>
<keyword evidence="1" id="KW-0732">Signal</keyword>
<name>A0A075NV81_9ALTE</name>
<reference evidence="2 3" key="1">
    <citation type="submission" date="2014-06" db="EMBL/GenBank/DDBJ databases">
        <title>Genomes of Alteromonas australica, a world apart.</title>
        <authorList>
            <person name="Gonzaga A."/>
            <person name="Lopez-Perez M."/>
            <person name="Rodriguez-Valera F."/>
        </authorList>
    </citation>
    <scope>NUCLEOTIDE SEQUENCE [LARGE SCALE GENOMIC DNA]</scope>
    <source>
        <strain evidence="2 3">H 17</strain>
    </source>
</reference>
<dbReference type="AlphaFoldDB" id="A0A075NV81"/>
<organism evidence="2 3">
    <name type="scientific">Alteromonas australica</name>
    <dbReference type="NCBI Taxonomy" id="589873"/>
    <lineage>
        <taxon>Bacteria</taxon>
        <taxon>Pseudomonadati</taxon>
        <taxon>Pseudomonadota</taxon>
        <taxon>Gammaproteobacteria</taxon>
        <taxon>Alteromonadales</taxon>
        <taxon>Alteromonadaceae</taxon>
        <taxon>Alteromonas/Salinimonas group</taxon>
        <taxon>Alteromonas</taxon>
    </lineage>
</organism>
<feature type="chain" id="PRO_5001707872" description="Solute-binding protein family 3/N-terminal domain-containing protein" evidence="1">
    <location>
        <begin position="20"/>
        <end position="263"/>
    </location>
</feature>
<dbReference type="Proteomes" id="UP000056090">
    <property type="component" value="Chromosome"/>
</dbReference>
<proteinExistence type="predicted"/>
<evidence type="ECO:0000313" key="2">
    <source>
        <dbReference type="EMBL" id="AIF97233.1"/>
    </source>
</evidence>
<sequence>MKQILLCLLLMLFSTQLSAEKYIVGAQNIGYYPHYDFSASEDKGVGWAILEAFSAHSGHEFIYLSMPIRRLQLELLKGHVDFVYPDNPGWYNQVTKNTDKYFSSPLTNAITGTFVSKDNTGNTMARIKRIAMPLGFTPVNWQQQVDKKQTKLVWVSDIEAGMWLVQKRRVDAIDLEMHVASHISKNVNGLAPLTLDLTLPHNEIPFMLSSLRHKGIIDELNQFIENNPNKIREIKNTYGIISFRKLKPELMKEQRVSEAQVWQ</sequence>
<dbReference type="KEGG" id="aal:EP13_00190"/>
<gene>
    <name evidence="2" type="ORF">EP13_00190</name>
</gene>
<evidence type="ECO:0000313" key="3">
    <source>
        <dbReference type="Proteomes" id="UP000056090"/>
    </source>
</evidence>
<feature type="signal peptide" evidence="1">
    <location>
        <begin position="1"/>
        <end position="19"/>
    </location>
</feature>
<dbReference type="EMBL" id="CP008849">
    <property type="protein sequence ID" value="AIF97233.1"/>
    <property type="molecule type" value="Genomic_DNA"/>
</dbReference>
<evidence type="ECO:0008006" key="4">
    <source>
        <dbReference type="Google" id="ProtNLM"/>
    </source>
</evidence>
<protein>
    <recommendedName>
        <fullName evidence="4">Solute-binding protein family 3/N-terminal domain-containing protein</fullName>
    </recommendedName>
</protein>
<dbReference type="GeneID" id="78253367"/>
<dbReference type="RefSeq" id="WP_044055428.1">
    <property type="nucleotide sequence ID" value="NZ_CBCSKJ010000005.1"/>
</dbReference>
<dbReference type="SUPFAM" id="SSF53850">
    <property type="entry name" value="Periplasmic binding protein-like II"/>
    <property type="match status" value="1"/>
</dbReference>
<evidence type="ECO:0000256" key="1">
    <source>
        <dbReference type="SAM" id="SignalP"/>
    </source>
</evidence>
<dbReference type="eggNOG" id="COG0834">
    <property type="taxonomic scope" value="Bacteria"/>
</dbReference>